<evidence type="ECO:0008006" key="3">
    <source>
        <dbReference type="Google" id="ProtNLM"/>
    </source>
</evidence>
<dbReference type="EMBL" id="UEYP01000003">
    <property type="protein sequence ID" value="SSC66887.1"/>
    <property type="molecule type" value="Genomic_DNA"/>
</dbReference>
<gene>
    <name evidence="1" type="ORF">RHIZ70_2595</name>
</gene>
<evidence type="ECO:0000313" key="2">
    <source>
        <dbReference type="Proteomes" id="UP000254764"/>
    </source>
</evidence>
<keyword evidence="2" id="KW-1185">Reference proteome</keyword>
<proteinExistence type="predicted"/>
<dbReference type="InterPro" id="IPR021251">
    <property type="entry name" value="DUF2793"/>
</dbReference>
<dbReference type="RefSeq" id="WP_115669595.1">
    <property type="nucleotide sequence ID" value="NZ_UEYP01000003.1"/>
</dbReference>
<evidence type="ECO:0000313" key="1">
    <source>
        <dbReference type="EMBL" id="SSC66887.1"/>
    </source>
</evidence>
<dbReference type="OrthoDB" id="564699at2"/>
<accession>A0A376AGU6</accession>
<sequence>MSDKTVNLALPYLMPAQAQKHVTHNEALQTLDAVVQLVITAHLANPPAAPNEGECFWVLPGATDAWAGHSERLALRQDGAWIFIAPRTGWRGFDRIDGRLKVFTGSVWDECPLPADIRLSTLGIGATADPANRLAVSAPASLFTHSGDDHRLKINKAAPANTASLLFQSGWQGKAEMGLAGDDRFAIKVSNDGGAWKTALSITPEGRVEMGERPLVRAARTSGTLSPAAGSTTGFDDLHLAAGGFVLGAALASGQGHALVVPAGGTYLVTLNVDAETSSGHGVALRRNDTNDIIAVNGTDSTQSSTAITTLVQGDTLTLRHTGTAQLLFGYGHTEVSAFLL</sequence>
<name>A0A376AGU6_9HYPH</name>
<dbReference type="Pfam" id="PF10983">
    <property type="entry name" value="DUF2793"/>
    <property type="match status" value="1"/>
</dbReference>
<dbReference type="Proteomes" id="UP000254764">
    <property type="component" value="Unassembled WGS sequence"/>
</dbReference>
<protein>
    <recommendedName>
        <fullName evidence="3">DUF2793 domain-containing protein</fullName>
    </recommendedName>
</protein>
<dbReference type="AlphaFoldDB" id="A0A376AGU6"/>
<organism evidence="1 2">
    <name type="scientific">Ciceribacter selenitireducens ATCC BAA-1503</name>
    <dbReference type="NCBI Taxonomy" id="1336235"/>
    <lineage>
        <taxon>Bacteria</taxon>
        <taxon>Pseudomonadati</taxon>
        <taxon>Pseudomonadota</taxon>
        <taxon>Alphaproteobacteria</taxon>
        <taxon>Hyphomicrobiales</taxon>
        <taxon>Rhizobiaceae</taxon>
        <taxon>Ciceribacter</taxon>
    </lineage>
</organism>
<reference evidence="2" key="1">
    <citation type="submission" date="2018-07" db="EMBL/GenBank/DDBJ databases">
        <authorList>
            <person name="Peiro R."/>
            <person name="Begona"/>
            <person name="Cbmso G."/>
            <person name="Lopez M."/>
            <person name="Gonzalez S."/>
        </authorList>
    </citation>
    <scope>NUCLEOTIDE SEQUENCE [LARGE SCALE GENOMIC DNA]</scope>
</reference>